<dbReference type="PANTHER" id="PTHR43727">
    <property type="entry name" value="DIAMINOPIMELATE DECARBOXYLASE"/>
    <property type="match status" value="1"/>
</dbReference>
<dbReference type="PIRSF" id="PIRSF038941">
    <property type="entry name" value="NspC"/>
    <property type="match status" value="1"/>
</dbReference>
<gene>
    <name evidence="13" type="primary">nspC</name>
    <name evidence="13" type="ORF">E4021_09985</name>
</gene>
<dbReference type="RefSeq" id="WP_136458943.1">
    <property type="nucleotide sequence ID" value="NZ_SRSF01000003.1"/>
</dbReference>
<dbReference type="GO" id="GO:0045312">
    <property type="term" value="P:nor-spermidine biosynthetic process"/>
    <property type="evidence" value="ECO:0007669"/>
    <property type="project" value="InterPro"/>
</dbReference>
<organism evidence="13 14">
    <name type="scientific">Neolewinella litorea</name>
    <dbReference type="NCBI Taxonomy" id="2562452"/>
    <lineage>
        <taxon>Bacteria</taxon>
        <taxon>Pseudomonadati</taxon>
        <taxon>Bacteroidota</taxon>
        <taxon>Saprospiria</taxon>
        <taxon>Saprospirales</taxon>
        <taxon>Lewinellaceae</taxon>
        <taxon>Neolewinella</taxon>
    </lineage>
</organism>
<comment type="caution">
    <text evidence="13">The sequence shown here is derived from an EMBL/GenBank/DDBJ whole genome shotgun (WGS) entry which is preliminary data.</text>
</comment>
<evidence type="ECO:0000313" key="13">
    <source>
        <dbReference type="EMBL" id="THH39927.1"/>
    </source>
</evidence>
<evidence type="ECO:0000256" key="9">
    <source>
        <dbReference type="ARBA" id="ARBA00047351"/>
    </source>
</evidence>
<evidence type="ECO:0000259" key="12">
    <source>
        <dbReference type="Pfam" id="PF00278"/>
    </source>
</evidence>
<comment type="cofactor">
    <cofactor evidence="1">
        <name>pyridoxal 5'-phosphate</name>
        <dbReference type="ChEBI" id="CHEBI:597326"/>
    </cofactor>
</comment>
<evidence type="ECO:0000256" key="5">
    <source>
        <dbReference type="ARBA" id="ARBA00022898"/>
    </source>
</evidence>
<dbReference type="GO" id="GO:0008836">
    <property type="term" value="F:diaminopimelate decarboxylase activity"/>
    <property type="evidence" value="ECO:0007669"/>
    <property type="project" value="TreeGrafter"/>
</dbReference>
<evidence type="ECO:0000313" key="14">
    <source>
        <dbReference type="Proteomes" id="UP000308528"/>
    </source>
</evidence>
<dbReference type="Gene3D" id="3.20.20.10">
    <property type="entry name" value="Alanine racemase"/>
    <property type="match status" value="1"/>
</dbReference>
<accession>A0A4S4NLZ2</accession>
<dbReference type="SUPFAM" id="SSF51419">
    <property type="entry name" value="PLP-binding barrel"/>
    <property type="match status" value="1"/>
</dbReference>
<dbReference type="SUPFAM" id="SSF50621">
    <property type="entry name" value="Alanine racemase C-terminal domain-like"/>
    <property type="match status" value="1"/>
</dbReference>
<dbReference type="OrthoDB" id="9804410at2"/>
<protein>
    <recommendedName>
        <fullName evidence="3">Carboxynorspermidine/carboxyspermidine decarboxylase</fullName>
        <ecNumber evidence="2">4.1.1.96</ecNumber>
    </recommendedName>
</protein>
<evidence type="ECO:0000256" key="8">
    <source>
        <dbReference type="ARBA" id="ARBA00025802"/>
    </source>
</evidence>
<evidence type="ECO:0000256" key="4">
    <source>
        <dbReference type="ARBA" id="ARBA00022793"/>
    </source>
</evidence>
<proteinExistence type="inferred from homology"/>
<evidence type="ECO:0000256" key="7">
    <source>
        <dbReference type="ARBA" id="ARBA00023239"/>
    </source>
</evidence>
<dbReference type="Proteomes" id="UP000308528">
    <property type="component" value="Unassembled WGS sequence"/>
</dbReference>
<keyword evidence="6" id="KW-0745">Spermidine biosynthesis</keyword>
<dbReference type="CDD" id="cd06829">
    <property type="entry name" value="PLPDE_III_CANSDC"/>
    <property type="match status" value="1"/>
</dbReference>
<evidence type="ECO:0000256" key="3">
    <source>
        <dbReference type="ARBA" id="ARBA00013633"/>
    </source>
</evidence>
<dbReference type="EMBL" id="SRSF01000003">
    <property type="protein sequence ID" value="THH39927.1"/>
    <property type="molecule type" value="Genomic_DNA"/>
</dbReference>
<keyword evidence="7 13" id="KW-0456">Lyase</keyword>
<dbReference type="InterPro" id="IPR029066">
    <property type="entry name" value="PLP-binding_barrel"/>
</dbReference>
<dbReference type="InterPro" id="IPR009006">
    <property type="entry name" value="Ala_racemase/Decarboxylase_C"/>
</dbReference>
<evidence type="ECO:0000256" key="11">
    <source>
        <dbReference type="PIRSR" id="PIRSR038941-1"/>
    </source>
</evidence>
<dbReference type="NCBIfam" id="TIGR01047">
    <property type="entry name" value="nspC"/>
    <property type="match status" value="1"/>
</dbReference>
<reference evidence="13 14" key="1">
    <citation type="submission" date="2019-04" db="EMBL/GenBank/DDBJ databases">
        <title>Lewinella litorea sp. nov., isolated from a marine sand.</title>
        <authorList>
            <person name="Yoon J.-H."/>
        </authorList>
    </citation>
    <scope>NUCLEOTIDE SEQUENCE [LARGE SCALE GENOMIC DNA]</scope>
    <source>
        <strain evidence="13 14">HSMS-39</strain>
    </source>
</reference>
<evidence type="ECO:0000256" key="10">
    <source>
        <dbReference type="ARBA" id="ARBA00047389"/>
    </source>
</evidence>
<feature type="domain" description="Orn/DAP/Arg decarboxylase 2 C-terminal" evidence="12">
    <location>
        <begin position="153"/>
        <end position="331"/>
    </location>
</feature>
<dbReference type="InterPro" id="IPR005730">
    <property type="entry name" value="Nsp_de-COase"/>
</dbReference>
<dbReference type="PANTHER" id="PTHR43727:SF1">
    <property type="entry name" value="CARBOXYNORSPERMIDINE_CARBOXYSPERMIDINE DECARBOXYLASE"/>
    <property type="match status" value="1"/>
</dbReference>
<name>A0A4S4NLZ2_9BACT</name>
<dbReference type="InterPro" id="IPR022643">
    <property type="entry name" value="De-COase2_C"/>
</dbReference>
<dbReference type="EC" id="4.1.1.96" evidence="2"/>
<comment type="similarity">
    <text evidence="8">Belongs to the Orn/Lys/Arg decarboxylase class-II family. NspC subfamily.</text>
</comment>
<feature type="binding site" evidence="11">
    <location>
        <position position="273"/>
    </location>
    <ligand>
        <name>substrate</name>
    </ligand>
</feature>
<evidence type="ECO:0000256" key="2">
    <source>
        <dbReference type="ARBA" id="ARBA00012259"/>
    </source>
</evidence>
<keyword evidence="14" id="KW-1185">Reference proteome</keyword>
<comment type="catalytic activity">
    <reaction evidence="9">
        <text>carboxyspermidine + H(+) = spermidine + CO2</text>
        <dbReference type="Rhea" id="RHEA:34095"/>
        <dbReference type="ChEBI" id="CHEBI:15378"/>
        <dbReference type="ChEBI" id="CHEBI:16526"/>
        <dbReference type="ChEBI" id="CHEBI:57834"/>
        <dbReference type="ChEBI" id="CHEBI:65072"/>
        <dbReference type="EC" id="4.1.1.96"/>
    </reaction>
</comment>
<dbReference type="AlphaFoldDB" id="A0A4S4NLZ2"/>
<evidence type="ECO:0000256" key="6">
    <source>
        <dbReference type="ARBA" id="ARBA00023066"/>
    </source>
</evidence>
<keyword evidence="5" id="KW-0663">Pyridoxal phosphate</keyword>
<evidence type="ECO:0000256" key="1">
    <source>
        <dbReference type="ARBA" id="ARBA00001933"/>
    </source>
</evidence>
<sequence>MALPSPAFVLEEDKLRRNLETISDVASASGVNIILALKAFAFWPAFPLVAEYLRGATASSLNEALLIQRHFGRRPYVYAPVYRPGEFDELAEMAEHLTFNTLTELERFRPRWEPLGTSVGLRVNPQYSPVETDLYNPSNKFGRLGETLPNLPSKPPKGLQGLHVHTLCESDAAATATLIERTRAQFGHYLEQVKWLNLGGGHLMTRAGYDTDLLIRTLRQLGERYPHLEIILEPGSAHVWQTGYLTCTVLDIVNNYGSATLMLDVSFTCHMPDTLEMPYRPVVRGASAEKKDGYPYAYRLGGMSCLAGDYLEEYYFTQPARVGDTLIFEDMAHYTTVKSTMFNGVPHPDIVMVDADGEVIARRSFDYADYERRMG</sequence>
<keyword evidence="4" id="KW-0210">Decarboxylase</keyword>
<comment type="catalytic activity">
    <reaction evidence="10">
        <text>carboxynorspermidine + H(+) = norspermidine + CO2</text>
        <dbReference type="Rhea" id="RHEA:34099"/>
        <dbReference type="ChEBI" id="CHEBI:15378"/>
        <dbReference type="ChEBI" id="CHEBI:16526"/>
        <dbReference type="ChEBI" id="CHEBI:57920"/>
        <dbReference type="ChEBI" id="CHEBI:65070"/>
        <dbReference type="EC" id="4.1.1.96"/>
    </reaction>
</comment>
<dbReference type="GO" id="GO:0008295">
    <property type="term" value="P:spermidine biosynthetic process"/>
    <property type="evidence" value="ECO:0007669"/>
    <property type="project" value="UniProtKB-KW"/>
</dbReference>
<dbReference type="Pfam" id="PF00278">
    <property type="entry name" value="Orn_DAP_Arg_deC"/>
    <property type="match status" value="1"/>
</dbReference>
<dbReference type="GO" id="GO:0009089">
    <property type="term" value="P:lysine biosynthetic process via diaminopimelate"/>
    <property type="evidence" value="ECO:0007669"/>
    <property type="project" value="TreeGrafter"/>
</dbReference>
<dbReference type="Gene3D" id="2.40.37.10">
    <property type="entry name" value="Lyase, Ornithine Decarboxylase, Chain A, domain 1"/>
    <property type="match status" value="1"/>
</dbReference>